<dbReference type="RefSeq" id="WP_133590052.1">
    <property type="nucleotide sequence ID" value="NZ_CP037953.1"/>
</dbReference>
<dbReference type="AlphaFoldDB" id="A0A4R6URQ5"/>
<dbReference type="Proteomes" id="UP000295375">
    <property type="component" value="Unassembled WGS sequence"/>
</dbReference>
<organism evidence="1 2">
    <name type="scientific">Permianibacter aggregans</name>
    <dbReference type="NCBI Taxonomy" id="1510150"/>
    <lineage>
        <taxon>Bacteria</taxon>
        <taxon>Pseudomonadati</taxon>
        <taxon>Pseudomonadota</taxon>
        <taxon>Gammaproteobacteria</taxon>
        <taxon>Pseudomonadales</taxon>
        <taxon>Pseudomonadaceae</taxon>
        <taxon>Permianibacter</taxon>
    </lineage>
</organism>
<gene>
    <name evidence="1" type="ORF">EV696_10729</name>
</gene>
<reference evidence="1 2" key="1">
    <citation type="submission" date="2019-03" db="EMBL/GenBank/DDBJ databases">
        <title>Genomic Encyclopedia of Type Strains, Phase IV (KMG-IV): sequencing the most valuable type-strain genomes for metagenomic binning, comparative biology and taxonomic classification.</title>
        <authorList>
            <person name="Goeker M."/>
        </authorList>
    </citation>
    <scope>NUCLEOTIDE SEQUENCE [LARGE SCALE GENOMIC DNA]</scope>
    <source>
        <strain evidence="1 2">DSM 103792</strain>
    </source>
</reference>
<name>A0A4R6URQ5_9GAMM</name>
<evidence type="ECO:0000313" key="2">
    <source>
        <dbReference type="Proteomes" id="UP000295375"/>
    </source>
</evidence>
<comment type="caution">
    <text evidence="1">The sequence shown here is derived from an EMBL/GenBank/DDBJ whole genome shotgun (WGS) entry which is preliminary data.</text>
</comment>
<evidence type="ECO:0000313" key="1">
    <source>
        <dbReference type="EMBL" id="TDQ48293.1"/>
    </source>
</evidence>
<dbReference type="OrthoDB" id="5479269at2"/>
<protein>
    <submittedName>
        <fullName evidence="1">Uncharacterized protein</fullName>
    </submittedName>
</protein>
<keyword evidence="2" id="KW-1185">Reference proteome</keyword>
<sequence length="556" mass="62967">MPWPEGTSPQLEIETSNHNEEGSVARFVTWIPWDSGFRGSGLRVSDLIVGHGDQRYDEETVKAGTRVGDSRFSSWLEKSGLKPDDPFTLLVQRGDERVPIQGRLGAYRTYKNAEGKRMLSETGPLNHEKDGFDYAWDAWYRQFFDVAKVILAGWDYYVGTVTKNQAEQLKPFAERIAYLEQHYPSKFSQALREDYEAMKIIVAGEKRELSAADVAYRGLGEARAKDVTATADKAFAAFLAEVEPELMSNPPEAPNSFTEDIRPLVGKVLRLGAVGKRELLFETKRNWYWSGRYGGGYLIDKRDPSLKPLYVATDEYIEKVDPYFRDPSISFIGTVQAEPALVCDVHRNITVAGVRVQPMAALVANAANKENRFFVDLRPGKSTEAFAGEAALQAGIRRPTLADDAAPEQVLLTAFEAMKMGDMETWLSCYANWMVRSYYERDRSFLYVDRTWETMGRQSATSAWDRARQRLMDDVYGLEVANLSPVRVVYDAAEQPGDHKLSRSTPALVYSVRALVNHIGKIGEEYRTFAGFMLHRRWELQRLDDGPWRITSTHAI</sequence>
<accession>A0A4R6URQ5</accession>
<proteinExistence type="predicted"/>
<dbReference type="EMBL" id="SNYM01000007">
    <property type="protein sequence ID" value="TDQ48293.1"/>
    <property type="molecule type" value="Genomic_DNA"/>
</dbReference>